<evidence type="ECO:0000259" key="16">
    <source>
        <dbReference type="Pfam" id="PF17900"/>
    </source>
</evidence>
<dbReference type="Pfam" id="PF11940">
    <property type="entry name" value="DUF3458"/>
    <property type="match status" value="1"/>
</dbReference>
<dbReference type="EC" id="3.4.11.2" evidence="4 12"/>
<keyword evidence="18" id="KW-1185">Reference proteome</keyword>
<dbReference type="Gene3D" id="1.10.390.10">
    <property type="entry name" value="Neutral Protease Domain 2"/>
    <property type="match status" value="1"/>
</dbReference>
<dbReference type="PANTHER" id="PTHR46322">
    <property type="entry name" value="PUROMYCIN-SENSITIVE AMINOPEPTIDASE"/>
    <property type="match status" value="1"/>
</dbReference>
<dbReference type="SUPFAM" id="SSF55486">
    <property type="entry name" value="Metalloproteases ('zincins'), catalytic domain"/>
    <property type="match status" value="1"/>
</dbReference>
<dbReference type="OrthoDB" id="100605at2"/>
<comment type="catalytic activity">
    <reaction evidence="1">
        <text>Release of an N-terminal amino acid, Xaa-|-Yaa- from a peptide, amide or arylamide. Xaa is preferably Ala, but may be most amino acids including Pro (slow action). When a terminal hydrophobic residue is followed by a prolyl residue, the two may be released as an intact Xaa-Pro dipeptide.</text>
        <dbReference type="EC" id="3.4.11.2"/>
    </reaction>
</comment>
<dbReference type="GO" id="GO:0006508">
    <property type="term" value="P:proteolysis"/>
    <property type="evidence" value="ECO:0007669"/>
    <property type="project" value="UniProtKB-UniRule"/>
</dbReference>
<keyword evidence="6 17" id="KW-0031">Aminopeptidase</keyword>
<dbReference type="GO" id="GO:0008237">
    <property type="term" value="F:metallopeptidase activity"/>
    <property type="evidence" value="ECO:0007669"/>
    <property type="project" value="UniProtKB-UniRule"/>
</dbReference>
<dbReference type="SUPFAM" id="SSF63737">
    <property type="entry name" value="Leukotriene A4 hydrolase N-terminal domain"/>
    <property type="match status" value="1"/>
</dbReference>
<feature type="domain" description="Aminopeptidase N-like N-terminal" evidence="16">
    <location>
        <begin position="105"/>
        <end position="188"/>
    </location>
</feature>
<evidence type="ECO:0000256" key="5">
    <source>
        <dbReference type="ARBA" id="ARBA00015611"/>
    </source>
</evidence>
<dbReference type="Pfam" id="PF01433">
    <property type="entry name" value="Peptidase_M1"/>
    <property type="match status" value="1"/>
</dbReference>
<proteinExistence type="inferred from homology"/>
<evidence type="ECO:0000256" key="3">
    <source>
        <dbReference type="ARBA" id="ARBA00010136"/>
    </source>
</evidence>
<evidence type="ECO:0000256" key="12">
    <source>
        <dbReference type="NCBIfam" id="TIGR02414"/>
    </source>
</evidence>
<dbReference type="InterPro" id="IPR001930">
    <property type="entry name" value="Peptidase_M1"/>
</dbReference>
<evidence type="ECO:0000256" key="11">
    <source>
        <dbReference type="ARBA" id="ARBA00023049"/>
    </source>
</evidence>
<dbReference type="InterPro" id="IPR024601">
    <property type="entry name" value="Peptidase_M1_pepN_C"/>
</dbReference>
<dbReference type="AlphaFoldDB" id="A0A363UPM5"/>
<protein>
    <recommendedName>
        <fullName evidence="5 12">Aminopeptidase N</fullName>
        <ecNumber evidence="4 12">3.4.11.2</ecNumber>
    </recommendedName>
</protein>
<dbReference type="Pfam" id="PF17432">
    <property type="entry name" value="DUF3458_C"/>
    <property type="match status" value="1"/>
</dbReference>
<keyword evidence="11" id="KW-0482">Metalloprotease</keyword>
<keyword evidence="7" id="KW-0645">Protease</keyword>
<evidence type="ECO:0000256" key="7">
    <source>
        <dbReference type="ARBA" id="ARBA00022670"/>
    </source>
</evidence>
<dbReference type="CDD" id="cd09600">
    <property type="entry name" value="M1_APN"/>
    <property type="match status" value="1"/>
</dbReference>
<dbReference type="InterPro" id="IPR042097">
    <property type="entry name" value="Aminopeptidase_N-like_N_sf"/>
</dbReference>
<sequence>MRNTSTQVKYLRDYQAPLFLVDQTQLHFDIRDGETLVTATLELARSTPGTQEALTLDGDDLTLLSLVVDGQPWTDYEVGEGGLVVNGLPDRCQLTTQVRIHPEQNTALEGLYACGPYLVTQCEATGFRRITYFPDRPDVLSRYRVTIEADASRYPTLLSNGNCIESRSLDGGRHEAVWEDPHPKPCYLFALVAGAFEQLTGEYTTTSGRQVSLELYADQGQGQRLGFALESLIESMRWDEIHYGREYDLDRYLIVAAGAFNMGAMENKGLNIFNTSCLLADPDTATDAGYRVVRDVIAHEYFHNWTGNRITCRDWFQLSLKEGLTVFREQQFSETVNDPAVARVEQVRGLRAFQFPEDAGPMAHPVRPESYVEMNNFYTATVYEKGSEVIRMMRTLVGEAGFRRGMDVYFDRHDGQAVTIEDFVAAIEAGSGADLSAFRIWYAQAGTPLVQVRDQWDASTGTYRLTLNQQLAATRGQPDKKPAPIPLSVALFDQSGGRVSSPAQSELRQTDDGVIVLDRPNAQVQWTGLAERPVLSVLRGFSAPVRLHFEQPDADLALLMRAEDDAFARWEAGQRLIHAAFADVLKGDDARGKARLSAFCQAVAATDPEAPIVGEWLDIPSTIEFTDGLERVDVDAVLVADNVVRRTVAEGLREQLEAWYLAAETERPYRFDAQQAHRRRRRAACLQLMAQVDADKAVALASDLLATADNLTDRMAALAAVNDLDRPERAQLFQAFADRWADEALAMDKWFQLQAVSAVQGLPAGIAELAQRPDYDRGVPNRVRALFGAFGQRHFAGLHRGNGEGYRLLADEVLTMDALNPQVASRLVRPLTQLTRIEGERARLMRTELERIAAKQDLSADVREIVSAAL</sequence>
<evidence type="ECO:0000256" key="10">
    <source>
        <dbReference type="ARBA" id="ARBA00022833"/>
    </source>
</evidence>
<dbReference type="Pfam" id="PF17900">
    <property type="entry name" value="Peptidase_M1_N"/>
    <property type="match status" value="1"/>
</dbReference>
<evidence type="ECO:0000256" key="2">
    <source>
        <dbReference type="ARBA" id="ARBA00001947"/>
    </source>
</evidence>
<dbReference type="EMBL" id="QEQK01000002">
    <property type="protein sequence ID" value="PWN57402.1"/>
    <property type="molecule type" value="Genomic_DNA"/>
</dbReference>
<dbReference type="InterPro" id="IPR035414">
    <property type="entry name" value="Peptidase_M1_pepN_Ig-like"/>
</dbReference>
<dbReference type="InterPro" id="IPR045357">
    <property type="entry name" value="Aminopeptidase_N-like_N"/>
</dbReference>
<evidence type="ECO:0000256" key="9">
    <source>
        <dbReference type="ARBA" id="ARBA00022801"/>
    </source>
</evidence>
<evidence type="ECO:0000259" key="15">
    <source>
        <dbReference type="Pfam" id="PF17432"/>
    </source>
</evidence>
<dbReference type="NCBIfam" id="TIGR02414">
    <property type="entry name" value="pepN_proteo"/>
    <property type="match status" value="1"/>
</dbReference>
<dbReference type="PANTHER" id="PTHR46322:SF1">
    <property type="entry name" value="PUROMYCIN-SENSITIVE AMINOPEPTIDASE"/>
    <property type="match status" value="1"/>
</dbReference>
<dbReference type="FunFam" id="3.30.2010.30:FF:000002">
    <property type="entry name" value="Putative aminopeptidase N"/>
    <property type="match status" value="1"/>
</dbReference>
<keyword evidence="10" id="KW-0862">Zinc</keyword>
<dbReference type="Gene3D" id="1.25.50.10">
    <property type="entry name" value="Peptidase M1, alanyl aminopeptidase, C-terminal domain"/>
    <property type="match status" value="1"/>
</dbReference>
<comment type="cofactor">
    <cofactor evidence="2">
        <name>Zn(2+)</name>
        <dbReference type="ChEBI" id="CHEBI:29105"/>
    </cofactor>
</comment>
<dbReference type="InterPro" id="IPR038438">
    <property type="entry name" value="PepN_Ig-like_sf"/>
</dbReference>
<dbReference type="Gene3D" id="2.60.40.1730">
    <property type="entry name" value="tricorn interacting facor f3 domain"/>
    <property type="match status" value="1"/>
</dbReference>
<gene>
    <name evidence="17" type="ORF">DEH80_02605</name>
</gene>
<evidence type="ECO:0000256" key="4">
    <source>
        <dbReference type="ARBA" id="ARBA00012564"/>
    </source>
</evidence>
<dbReference type="InterPro" id="IPR037144">
    <property type="entry name" value="Peptidase_M1_pepN_C_sf"/>
</dbReference>
<dbReference type="Proteomes" id="UP000251800">
    <property type="component" value="Unassembled WGS sequence"/>
</dbReference>
<dbReference type="RefSeq" id="WP_109718905.1">
    <property type="nucleotide sequence ID" value="NZ_QEQK01000002.1"/>
</dbReference>
<feature type="domain" description="Peptidase M1 alanyl aminopeptidase Ig-like fold" evidence="14">
    <location>
        <begin position="446"/>
        <end position="549"/>
    </location>
</feature>
<evidence type="ECO:0000256" key="1">
    <source>
        <dbReference type="ARBA" id="ARBA00000098"/>
    </source>
</evidence>
<evidence type="ECO:0000259" key="14">
    <source>
        <dbReference type="Pfam" id="PF11940"/>
    </source>
</evidence>
<organism evidence="17 18">
    <name type="scientific">Abyssibacter profundi</name>
    <dbReference type="NCBI Taxonomy" id="2182787"/>
    <lineage>
        <taxon>Bacteria</taxon>
        <taxon>Pseudomonadati</taxon>
        <taxon>Pseudomonadota</taxon>
        <taxon>Gammaproteobacteria</taxon>
        <taxon>Chromatiales</taxon>
        <taxon>Oceanococcaceae</taxon>
        <taxon>Abyssibacter</taxon>
    </lineage>
</organism>
<evidence type="ECO:0000259" key="13">
    <source>
        <dbReference type="Pfam" id="PF01433"/>
    </source>
</evidence>
<dbReference type="Gene3D" id="3.30.2010.30">
    <property type="match status" value="1"/>
</dbReference>
<accession>A0A363UPM5</accession>
<dbReference type="PRINTS" id="PR00756">
    <property type="entry name" value="ALADIPTASE"/>
</dbReference>
<evidence type="ECO:0000313" key="17">
    <source>
        <dbReference type="EMBL" id="PWN57402.1"/>
    </source>
</evidence>
<feature type="domain" description="Peptidase M1 membrane alanine aminopeptidase" evidence="13">
    <location>
        <begin position="227"/>
        <end position="438"/>
    </location>
</feature>
<keyword evidence="8" id="KW-0479">Metal-binding</keyword>
<reference evidence="17 18" key="1">
    <citation type="submission" date="2018-05" db="EMBL/GenBank/DDBJ databases">
        <title>Abyssibacter profundi OUC007T gen. nov., sp. nov, a marine bacterium isolated from seawater of the Mariana Trench.</title>
        <authorList>
            <person name="Zhou S."/>
        </authorList>
    </citation>
    <scope>NUCLEOTIDE SEQUENCE [LARGE SCALE GENOMIC DNA]</scope>
    <source>
        <strain evidence="17 18">OUC007</strain>
    </source>
</reference>
<keyword evidence="9" id="KW-0378">Hydrolase</keyword>
<dbReference type="Gene3D" id="2.60.40.1840">
    <property type="match status" value="1"/>
</dbReference>
<name>A0A363UPM5_9GAMM</name>
<dbReference type="InterPro" id="IPR014782">
    <property type="entry name" value="Peptidase_M1_dom"/>
</dbReference>
<dbReference type="GO" id="GO:0016285">
    <property type="term" value="F:alanyl aminopeptidase activity"/>
    <property type="evidence" value="ECO:0007669"/>
    <property type="project" value="UniProtKB-EC"/>
</dbReference>
<evidence type="ECO:0000256" key="8">
    <source>
        <dbReference type="ARBA" id="ARBA00022723"/>
    </source>
</evidence>
<evidence type="ECO:0000256" key="6">
    <source>
        <dbReference type="ARBA" id="ARBA00022438"/>
    </source>
</evidence>
<dbReference type="InterPro" id="IPR027268">
    <property type="entry name" value="Peptidase_M4/M1_CTD_sf"/>
</dbReference>
<feature type="domain" description="Peptidase M1 alanyl aminopeptidase C-terminal" evidence="15">
    <location>
        <begin position="553"/>
        <end position="870"/>
    </location>
</feature>
<comment type="similarity">
    <text evidence="3">Belongs to the peptidase M1 family.</text>
</comment>
<dbReference type="GO" id="GO:0008270">
    <property type="term" value="F:zinc ion binding"/>
    <property type="evidence" value="ECO:0007669"/>
    <property type="project" value="InterPro"/>
</dbReference>
<dbReference type="InterPro" id="IPR012779">
    <property type="entry name" value="Peptidase_M1_pepN"/>
</dbReference>
<comment type="caution">
    <text evidence="17">The sequence shown here is derived from an EMBL/GenBank/DDBJ whole genome shotgun (WGS) entry which is preliminary data.</text>
</comment>
<evidence type="ECO:0000313" key="18">
    <source>
        <dbReference type="Proteomes" id="UP000251800"/>
    </source>
</evidence>